<feature type="non-terminal residue" evidence="2">
    <location>
        <position position="102"/>
    </location>
</feature>
<dbReference type="InterPro" id="IPR015943">
    <property type="entry name" value="WD40/YVTN_repeat-like_dom_sf"/>
</dbReference>
<evidence type="ECO:0008006" key="4">
    <source>
        <dbReference type="Google" id="ProtNLM"/>
    </source>
</evidence>
<reference evidence="2 3" key="1">
    <citation type="journal article" date="2018" name="Nat. Biotechnol.">
        <title>A standardized bacterial taxonomy based on genome phylogeny substantially revises the tree of life.</title>
        <authorList>
            <person name="Parks D.H."/>
            <person name="Chuvochina M."/>
            <person name="Waite D.W."/>
            <person name="Rinke C."/>
            <person name="Skarshewski A."/>
            <person name="Chaumeil P.A."/>
            <person name="Hugenholtz P."/>
        </authorList>
    </citation>
    <scope>NUCLEOTIDE SEQUENCE [LARGE SCALE GENOMIC DNA]</scope>
    <source>
        <strain evidence="2">UBA9667</strain>
    </source>
</reference>
<dbReference type="AlphaFoldDB" id="A0A3D2SHF0"/>
<evidence type="ECO:0000313" key="3">
    <source>
        <dbReference type="Proteomes" id="UP000263098"/>
    </source>
</evidence>
<sequence>MKKLSFIFLLMVYSCLSVHAYTNMIVEHYTVDQGLPNNIVNCSLKGRDGFMWFGTWYGLCSFDGSKFRAYNNRDGFYSDIPPRKIQSLLEDKKSFFWIKTVD</sequence>
<feature type="signal peptide" evidence="1">
    <location>
        <begin position="1"/>
        <end position="20"/>
    </location>
</feature>
<dbReference type="Gene3D" id="2.130.10.10">
    <property type="entry name" value="YVTN repeat-like/Quinoprotein amine dehydrogenase"/>
    <property type="match status" value="1"/>
</dbReference>
<proteinExistence type="predicted"/>
<protein>
    <recommendedName>
        <fullName evidence="4">Hybrid sensor histidine kinase/response regulator</fullName>
    </recommendedName>
</protein>
<dbReference type="EMBL" id="DPVG01000307">
    <property type="protein sequence ID" value="HCK24811.1"/>
    <property type="molecule type" value="Genomic_DNA"/>
</dbReference>
<evidence type="ECO:0000313" key="2">
    <source>
        <dbReference type="EMBL" id="HCK24811.1"/>
    </source>
</evidence>
<comment type="caution">
    <text evidence="2">The sequence shown here is derived from an EMBL/GenBank/DDBJ whole genome shotgun (WGS) entry which is preliminary data.</text>
</comment>
<organism evidence="2 3">
    <name type="scientific">Bacteroides graminisolvens</name>
    <dbReference type="NCBI Taxonomy" id="477666"/>
    <lineage>
        <taxon>Bacteria</taxon>
        <taxon>Pseudomonadati</taxon>
        <taxon>Bacteroidota</taxon>
        <taxon>Bacteroidia</taxon>
        <taxon>Bacteroidales</taxon>
        <taxon>Bacteroidaceae</taxon>
        <taxon>Bacteroides</taxon>
    </lineage>
</organism>
<keyword evidence="1" id="KW-0732">Signal</keyword>
<evidence type="ECO:0000256" key="1">
    <source>
        <dbReference type="SAM" id="SignalP"/>
    </source>
</evidence>
<dbReference type="Pfam" id="PF07494">
    <property type="entry name" value="Reg_prop"/>
    <property type="match status" value="1"/>
</dbReference>
<gene>
    <name evidence="2" type="ORF">DHW31_08550</name>
</gene>
<dbReference type="PROSITE" id="PS51257">
    <property type="entry name" value="PROKAR_LIPOPROTEIN"/>
    <property type="match status" value="1"/>
</dbReference>
<dbReference type="Proteomes" id="UP000263098">
    <property type="component" value="Unassembled WGS sequence"/>
</dbReference>
<dbReference type="InterPro" id="IPR011110">
    <property type="entry name" value="Reg_prop"/>
</dbReference>
<accession>A0A3D2SHF0</accession>
<feature type="chain" id="PRO_5017565743" description="Hybrid sensor histidine kinase/response regulator" evidence="1">
    <location>
        <begin position="21"/>
        <end position="102"/>
    </location>
</feature>
<name>A0A3D2SHF0_9BACE</name>